<dbReference type="PANTHER" id="PTHR23090:SF9">
    <property type="entry name" value="GLUTAMINE-DEPENDENT NAD(+) SYNTHETASE"/>
    <property type="match status" value="1"/>
</dbReference>
<dbReference type="PANTHER" id="PTHR23090">
    <property type="entry name" value="NH 3 /GLUTAMINE-DEPENDENT NAD + SYNTHETASE"/>
    <property type="match status" value="1"/>
</dbReference>
<protein>
    <submittedName>
        <fullName evidence="2">Glutamine-dependent NAD(+) synthetase</fullName>
    </submittedName>
</protein>
<dbReference type="GO" id="GO:0009435">
    <property type="term" value="P:NAD+ biosynthetic process"/>
    <property type="evidence" value="ECO:0007669"/>
    <property type="project" value="InterPro"/>
</dbReference>
<evidence type="ECO:0000313" key="3">
    <source>
        <dbReference type="Proteomes" id="UP000245207"/>
    </source>
</evidence>
<dbReference type="OrthoDB" id="2020662at2759"/>
<dbReference type="Proteomes" id="UP000245207">
    <property type="component" value="Unassembled WGS sequence"/>
</dbReference>
<keyword evidence="3" id="KW-1185">Reference proteome</keyword>
<gene>
    <name evidence="2" type="ORF">CTI12_AA466840</name>
</gene>
<dbReference type="GO" id="GO:0004359">
    <property type="term" value="F:glutaminase activity"/>
    <property type="evidence" value="ECO:0007669"/>
    <property type="project" value="InterPro"/>
</dbReference>
<reference evidence="2 3" key="1">
    <citation type="journal article" date="2018" name="Mol. Plant">
        <title>The genome of Artemisia annua provides insight into the evolution of Asteraceae family and artemisinin biosynthesis.</title>
        <authorList>
            <person name="Shen Q."/>
            <person name="Zhang L."/>
            <person name="Liao Z."/>
            <person name="Wang S."/>
            <person name="Yan T."/>
            <person name="Shi P."/>
            <person name="Liu M."/>
            <person name="Fu X."/>
            <person name="Pan Q."/>
            <person name="Wang Y."/>
            <person name="Lv Z."/>
            <person name="Lu X."/>
            <person name="Zhang F."/>
            <person name="Jiang W."/>
            <person name="Ma Y."/>
            <person name="Chen M."/>
            <person name="Hao X."/>
            <person name="Li L."/>
            <person name="Tang Y."/>
            <person name="Lv G."/>
            <person name="Zhou Y."/>
            <person name="Sun X."/>
            <person name="Brodelius P.E."/>
            <person name="Rose J.K.C."/>
            <person name="Tang K."/>
        </authorList>
    </citation>
    <scope>NUCLEOTIDE SEQUENCE [LARGE SCALE GENOMIC DNA]</scope>
    <source>
        <strain evidence="3">cv. Huhao1</strain>
        <tissue evidence="2">Leaf</tissue>
    </source>
</reference>
<dbReference type="InterPro" id="IPR003694">
    <property type="entry name" value="NAD_synthase"/>
</dbReference>
<organism evidence="2 3">
    <name type="scientific">Artemisia annua</name>
    <name type="common">Sweet wormwood</name>
    <dbReference type="NCBI Taxonomy" id="35608"/>
    <lineage>
        <taxon>Eukaryota</taxon>
        <taxon>Viridiplantae</taxon>
        <taxon>Streptophyta</taxon>
        <taxon>Embryophyta</taxon>
        <taxon>Tracheophyta</taxon>
        <taxon>Spermatophyta</taxon>
        <taxon>Magnoliopsida</taxon>
        <taxon>eudicotyledons</taxon>
        <taxon>Gunneridae</taxon>
        <taxon>Pentapetalae</taxon>
        <taxon>asterids</taxon>
        <taxon>campanulids</taxon>
        <taxon>Asterales</taxon>
        <taxon>Asteraceae</taxon>
        <taxon>Asteroideae</taxon>
        <taxon>Anthemideae</taxon>
        <taxon>Artemisiinae</taxon>
        <taxon>Artemisia</taxon>
    </lineage>
</organism>
<sequence length="95" mass="11075">MCKWYDYYFCFVASKQCDFVLAMWTSAPSKTVKGIFSSYVDEALRGYLTKLDEVDMGMTYNEVSAYGRLRKIFRCGPVSMFKNLYFGWGSKLKSF</sequence>
<evidence type="ECO:0000256" key="1">
    <source>
        <dbReference type="ARBA" id="ARBA00022598"/>
    </source>
</evidence>
<name>A0A2U1LP21_ARTAN</name>
<dbReference type="GO" id="GO:0003952">
    <property type="term" value="F:NAD+ synthase (glutamine-hydrolyzing) activity"/>
    <property type="evidence" value="ECO:0007669"/>
    <property type="project" value="InterPro"/>
</dbReference>
<accession>A0A2U1LP21</accession>
<dbReference type="STRING" id="35608.A0A2U1LP21"/>
<keyword evidence="1" id="KW-0436">Ligase</keyword>
<evidence type="ECO:0000313" key="2">
    <source>
        <dbReference type="EMBL" id="PWA50739.1"/>
    </source>
</evidence>
<dbReference type="InterPro" id="IPR014729">
    <property type="entry name" value="Rossmann-like_a/b/a_fold"/>
</dbReference>
<dbReference type="AlphaFoldDB" id="A0A2U1LP21"/>
<comment type="caution">
    <text evidence="2">The sequence shown here is derived from an EMBL/GenBank/DDBJ whole genome shotgun (WGS) entry which is preliminary data.</text>
</comment>
<proteinExistence type="predicted"/>
<dbReference type="EMBL" id="PKPP01008420">
    <property type="protein sequence ID" value="PWA50739.1"/>
    <property type="molecule type" value="Genomic_DNA"/>
</dbReference>
<dbReference type="GO" id="GO:0005737">
    <property type="term" value="C:cytoplasm"/>
    <property type="evidence" value="ECO:0007669"/>
    <property type="project" value="InterPro"/>
</dbReference>
<dbReference type="Gene3D" id="3.40.50.620">
    <property type="entry name" value="HUPs"/>
    <property type="match status" value="1"/>
</dbReference>